<sequence length="777" mass="80216">MLTAVGVWGLHVLTRGDGVAGVAGWVILLCLAFSALGKGIGLLRRALAPVSAVLSASVAPIPAPARAVTGIGVGAAGLWWVLRGHAATWWAQLTGTDMTGTDTAWSLPSQLAQVAIVAVAAVLLFGGAKVLGQLIFANSGTRQQHSLGNNSARDRWSTWWSSHAGLGLSLLAGAAALVLLSGYVVPRVSGWLTGDDPMAALAAIAAILSVAFLANTWWWRALSGWWTWAHTPNGPGGATPIGQIYAGAGVLALVAFSATAFGLATFSSYLPQTAAVASADPCGPDGCGGGGNGQGSYGPDTGNFQPPQMPNQMPDYQGGINQPPLDQNSGISIYNENPSAGQVPSQTGGQQSVQDPSFRANPDGSWQARNGEWSPPNYQTATPGLTQGPGQPNPGWSGNQAPQINTPQQPIQQAPQAPQPAQQAPQAPQQPAQAPQNPAGQQPVEQAPQQPAQQNLPQTGQNQTGQTQPGQQPQKEPEAPKKNPMDPTDLASAATRRGSQQAGEQAGQQAVQQGTQQATQQAPKSTAQTQQAPQSTQQGQQTPKPAQQSQQAPQQTKPTNGKPQAPQQTKPTNGKPKGIDGAAKGAPEEQPWDITGEIKPIHEQFPNGSQKVGMQGRLGIQNKDPISIGQTTVGQYDLGSSFQQKLGGELEASSMVNPPGSGSNTLVPKAEAFAGYNLENKSFIYGPGMQGTITNTLKVGPSLSKGATTGTPIGASTVFQNLGDGKFFINLPVSVPYKAVEVGSTIQGVVDVPQLIQGTLGQAGQWITSGIPSVFGG</sequence>
<organism evidence="3 4">
    <name type="scientific">Mycobacteroides abscessus 21</name>
    <dbReference type="NCBI Taxonomy" id="1299324"/>
    <lineage>
        <taxon>Bacteria</taxon>
        <taxon>Bacillati</taxon>
        <taxon>Actinomycetota</taxon>
        <taxon>Actinomycetes</taxon>
        <taxon>Mycobacteriales</taxon>
        <taxon>Mycobacteriaceae</taxon>
        <taxon>Mycobacteroides</taxon>
        <taxon>Mycobacteroides abscessus</taxon>
    </lineage>
</organism>
<protein>
    <submittedName>
        <fullName evidence="3">Putative membrane protein</fullName>
    </submittedName>
</protein>
<feature type="compositionally biased region" description="Polar residues" evidence="1">
    <location>
        <begin position="376"/>
        <end position="399"/>
    </location>
</feature>
<feature type="compositionally biased region" description="Low complexity" evidence="1">
    <location>
        <begin position="500"/>
        <end position="559"/>
    </location>
</feature>
<comment type="caution">
    <text evidence="3">The sequence shown here is derived from an EMBL/GenBank/DDBJ whole genome shotgun (WGS) entry which is preliminary data.</text>
</comment>
<evidence type="ECO:0000313" key="3">
    <source>
        <dbReference type="EMBL" id="EUA46430.1"/>
    </source>
</evidence>
<accession>A0A829Q0Z7</accession>
<dbReference type="EMBL" id="JAOF01000001">
    <property type="protein sequence ID" value="EUA46430.1"/>
    <property type="molecule type" value="Genomic_DNA"/>
</dbReference>
<gene>
    <name evidence="3" type="ORF">I543_5162</name>
</gene>
<reference evidence="3 4" key="1">
    <citation type="submission" date="2013-12" db="EMBL/GenBank/DDBJ databases">
        <authorList>
            <person name="Madinger N."/>
            <person name="Lenaerts A."/>
            <person name="Ordway D."/>
            <person name="DeGroote M.A."/>
            <person name="Parker T."/>
            <person name="Sizemore C."/>
            <person name="Tallon L.J."/>
            <person name="Sadzewicz L.K."/>
            <person name="Sengamalay N."/>
            <person name="Fraser C.M."/>
            <person name="Hine E."/>
            <person name="Shefchek K.A."/>
            <person name="Das S.P."/>
            <person name="Tettelin H."/>
        </authorList>
    </citation>
    <scope>NUCLEOTIDE SEQUENCE [LARGE SCALE GENOMIC DNA]</scope>
    <source>
        <strain evidence="3 4">21</strain>
    </source>
</reference>
<feature type="region of interest" description="Disordered" evidence="1">
    <location>
        <begin position="287"/>
        <end position="590"/>
    </location>
</feature>
<keyword evidence="2" id="KW-0812">Transmembrane</keyword>
<feature type="transmembrane region" description="Helical" evidence="2">
    <location>
        <begin position="114"/>
        <end position="136"/>
    </location>
</feature>
<keyword evidence="2" id="KW-0472">Membrane</keyword>
<feature type="transmembrane region" description="Helical" evidence="2">
    <location>
        <begin position="18"/>
        <end position="36"/>
    </location>
</feature>
<feature type="compositionally biased region" description="Basic and acidic residues" evidence="1">
    <location>
        <begin position="475"/>
        <end position="484"/>
    </location>
</feature>
<feature type="transmembrane region" description="Helical" evidence="2">
    <location>
        <begin position="244"/>
        <end position="266"/>
    </location>
</feature>
<evidence type="ECO:0000313" key="4">
    <source>
        <dbReference type="Proteomes" id="UP000020103"/>
    </source>
</evidence>
<feature type="compositionally biased region" description="Polar residues" evidence="1">
    <location>
        <begin position="561"/>
        <end position="572"/>
    </location>
</feature>
<feature type="transmembrane region" description="Helical" evidence="2">
    <location>
        <begin position="164"/>
        <end position="186"/>
    </location>
</feature>
<feature type="compositionally biased region" description="Low complexity" evidence="1">
    <location>
        <begin position="400"/>
        <end position="474"/>
    </location>
</feature>
<dbReference type="Proteomes" id="UP000020103">
    <property type="component" value="Unassembled WGS sequence"/>
</dbReference>
<keyword evidence="2" id="KW-1133">Transmembrane helix</keyword>
<evidence type="ECO:0000256" key="2">
    <source>
        <dbReference type="SAM" id="Phobius"/>
    </source>
</evidence>
<evidence type="ECO:0000256" key="1">
    <source>
        <dbReference type="SAM" id="MobiDB-lite"/>
    </source>
</evidence>
<proteinExistence type="predicted"/>
<dbReference type="AlphaFoldDB" id="A0A829Q0Z7"/>
<name>A0A829Q0Z7_9MYCO</name>
<feature type="transmembrane region" description="Helical" evidence="2">
    <location>
        <begin position="198"/>
        <end position="219"/>
    </location>
</feature>
<feature type="compositionally biased region" description="Polar residues" evidence="1">
    <location>
        <begin position="324"/>
        <end position="355"/>
    </location>
</feature>
<feature type="compositionally biased region" description="Gly residues" evidence="1">
    <location>
        <begin position="287"/>
        <end position="296"/>
    </location>
</feature>